<evidence type="ECO:0000313" key="2">
    <source>
        <dbReference type="EMBL" id="KAK5086689.1"/>
    </source>
</evidence>
<dbReference type="Proteomes" id="UP001309876">
    <property type="component" value="Unassembled WGS sequence"/>
</dbReference>
<feature type="compositionally biased region" description="Basic and acidic residues" evidence="1">
    <location>
        <begin position="131"/>
        <end position="148"/>
    </location>
</feature>
<sequence>MTVPDEIRELIRRHNARDTPKQRERARRQEWREEEDMKKREAARRRAHEAARSREHEAARKKEYEAARWREYEAGLRAAEYERKNCAARDANVGSSRARRADYYQSRGSSRQERSRSPASTPPRRSSTMSRTKDRRGSDAIGVRDQRESTAGVRSDGRSWYQNRHGDYKLY</sequence>
<accession>A0AAN7T2P9</accession>
<feature type="compositionally biased region" description="Low complexity" evidence="1">
    <location>
        <begin position="117"/>
        <end position="130"/>
    </location>
</feature>
<feature type="compositionally biased region" description="Basic and acidic residues" evidence="1">
    <location>
        <begin position="1"/>
        <end position="40"/>
    </location>
</feature>
<proteinExistence type="predicted"/>
<feature type="region of interest" description="Disordered" evidence="1">
    <location>
        <begin position="80"/>
        <end position="171"/>
    </location>
</feature>
<feature type="compositionally biased region" description="Basic and acidic residues" evidence="1">
    <location>
        <begin position="48"/>
        <end position="66"/>
    </location>
</feature>
<name>A0AAN7T2P9_9EURO</name>
<comment type="caution">
    <text evidence="2">The sequence shown here is derived from an EMBL/GenBank/DDBJ whole genome shotgun (WGS) entry which is preliminary data.</text>
</comment>
<organism evidence="2 3">
    <name type="scientific">Lithohypha guttulata</name>
    <dbReference type="NCBI Taxonomy" id="1690604"/>
    <lineage>
        <taxon>Eukaryota</taxon>
        <taxon>Fungi</taxon>
        <taxon>Dikarya</taxon>
        <taxon>Ascomycota</taxon>
        <taxon>Pezizomycotina</taxon>
        <taxon>Eurotiomycetes</taxon>
        <taxon>Chaetothyriomycetidae</taxon>
        <taxon>Chaetothyriales</taxon>
        <taxon>Trichomeriaceae</taxon>
        <taxon>Lithohypha</taxon>
    </lineage>
</organism>
<feature type="region of interest" description="Disordered" evidence="1">
    <location>
        <begin position="1"/>
        <end position="66"/>
    </location>
</feature>
<evidence type="ECO:0000256" key="1">
    <source>
        <dbReference type="SAM" id="MobiDB-lite"/>
    </source>
</evidence>
<evidence type="ECO:0000313" key="3">
    <source>
        <dbReference type="Proteomes" id="UP001309876"/>
    </source>
</evidence>
<dbReference type="AlphaFoldDB" id="A0AAN7T2P9"/>
<dbReference type="EMBL" id="JAVRRJ010000003">
    <property type="protein sequence ID" value="KAK5086689.1"/>
    <property type="molecule type" value="Genomic_DNA"/>
</dbReference>
<protein>
    <submittedName>
        <fullName evidence="2">Uncharacterized protein</fullName>
    </submittedName>
</protein>
<reference evidence="2 3" key="1">
    <citation type="submission" date="2023-08" db="EMBL/GenBank/DDBJ databases">
        <title>Black Yeasts Isolated from many extreme environments.</title>
        <authorList>
            <person name="Coleine C."/>
            <person name="Stajich J.E."/>
            <person name="Selbmann L."/>
        </authorList>
    </citation>
    <scope>NUCLEOTIDE SEQUENCE [LARGE SCALE GENOMIC DNA]</scope>
    <source>
        <strain evidence="2 3">CCFEE 5910</strain>
    </source>
</reference>
<keyword evidence="3" id="KW-1185">Reference proteome</keyword>
<gene>
    <name evidence="2" type="ORF">LTR05_003857</name>
</gene>